<comment type="caution">
    <text evidence="1">The sequence shown here is derived from an EMBL/GenBank/DDBJ whole genome shotgun (WGS) entry which is preliminary data.</text>
</comment>
<organism evidence="1 2">
    <name type="scientific">Deinococcus antarcticus</name>
    <dbReference type="NCBI Taxonomy" id="1298767"/>
    <lineage>
        <taxon>Bacteria</taxon>
        <taxon>Thermotogati</taxon>
        <taxon>Deinococcota</taxon>
        <taxon>Deinococci</taxon>
        <taxon>Deinococcales</taxon>
        <taxon>Deinococcaceae</taxon>
        <taxon>Deinococcus</taxon>
    </lineage>
</organism>
<keyword evidence="2" id="KW-1185">Reference proteome</keyword>
<dbReference type="EMBL" id="JBHRZF010000135">
    <property type="protein sequence ID" value="MFC3861314.1"/>
    <property type="molecule type" value="Genomic_DNA"/>
</dbReference>
<reference evidence="2" key="1">
    <citation type="journal article" date="2019" name="Int. J. Syst. Evol. Microbiol.">
        <title>The Global Catalogue of Microorganisms (GCM) 10K type strain sequencing project: providing services to taxonomists for standard genome sequencing and annotation.</title>
        <authorList>
            <consortium name="The Broad Institute Genomics Platform"/>
            <consortium name="The Broad Institute Genome Sequencing Center for Infectious Disease"/>
            <person name="Wu L."/>
            <person name="Ma J."/>
        </authorList>
    </citation>
    <scope>NUCLEOTIDE SEQUENCE [LARGE SCALE GENOMIC DNA]</scope>
    <source>
        <strain evidence="2">CCTCC AB 2013263</strain>
    </source>
</reference>
<proteinExistence type="predicted"/>
<evidence type="ECO:0000313" key="2">
    <source>
        <dbReference type="Proteomes" id="UP001595748"/>
    </source>
</evidence>
<sequence length="50" mass="5259">MSQLRTFQLSVAVATNQLFSGVQVSRLSRAATLLAAECFGVRLTGLDGAC</sequence>
<dbReference type="Proteomes" id="UP001595748">
    <property type="component" value="Unassembled WGS sequence"/>
</dbReference>
<evidence type="ECO:0000313" key="1">
    <source>
        <dbReference type="EMBL" id="MFC3861314.1"/>
    </source>
</evidence>
<name>A0ABV8A7I2_9DEIO</name>
<accession>A0ABV8A7I2</accession>
<protein>
    <submittedName>
        <fullName evidence="1">Uncharacterized protein</fullName>
    </submittedName>
</protein>
<gene>
    <name evidence="1" type="ORF">ACFOPQ_11135</name>
</gene>